<dbReference type="EMBL" id="JALLPJ020000932">
    <property type="protein sequence ID" value="KAL3779470.1"/>
    <property type="molecule type" value="Genomic_DNA"/>
</dbReference>
<evidence type="ECO:0000256" key="1">
    <source>
        <dbReference type="SAM" id="MobiDB-lite"/>
    </source>
</evidence>
<reference evidence="3 4" key="1">
    <citation type="submission" date="2024-10" db="EMBL/GenBank/DDBJ databases">
        <title>Updated reference genomes for cyclostephanoid diatoms.</title>
        <authorList>
            <person name="Roberts W.R."/>
            <person name="Alverson A.J."/>
        </authorList>
    </citation>
    <scope>NUCLEOTIDE SEQUENCE [LARGE SCALE GENOMIC DNA]</scope>
    <source>
        <strain evidence="3 4">AJA010-31</strain>
    </source>
</reference>
<keyword evidence="2" id="KW-0472">Membrane</keyword>
<organism evidence="3 4">
    <name type="scientific">Cyclotella atomus</name>
    <dbReference type="NCBI Taxonomy" id="382360"/>
    <lineage>
        <taxon>Eukaryota</taxon>
        <taxon>Sar</taxon>
        <taxon>Stramenopiles</taxon>
        <taxon>Ochrophyta</taxon>
        <taxon>Bacillariophyta</taxon>
        <taxon>Coscinodiscophyceae</taxon>
        <taxon>Thalassiosirophycidae</taxon>
        <taxon>Stephanodiscales</taxon>
        <taxon>Stephanodiscaceae</taxon>
        <taxon>Cyclotella</taxon>
    </lineage>
</organism>
<evidence type="ECO:0000313" key="3">
    <source>
        <dbReference type="EMBL" id="KAL3779470.1"/>
    </source>
</evidence>
<feature type="compositionally biased region" description="Low complexity" evidence="1">
    <location>
        <begin position="344"/>
        <end position="358"/>
    </location>
</feature>
<proteinExistence type="predicted"/>
<comment type="caution">
    <text evidence="3">The sequence shown here is derived from an EMBL/GenBank/DDBJ whole genome shotgun (WGS) entry which is preliminary data.</text>
</comment>
<sequence length="496" mass="53706">MFEYPSMPPSKISHTSAQSQHFASLQQGSHLLLFSIASATAAVTITAGRLLLSETGTVLLLLSDGTSYGLPSFEGDFIGECKTQTPPMAIGKFMVAAAASPYVRSTPLICIFLSSAAFVVGVILIRNDLTAYAIKLNSIIGMEMVHKIRRNVSCGRNNLLQKLERGVDYVDSMVADDVIRAFVKSVNEIVTCAAGGYALYSLPDQVLSTSSHHSTNETSDGRILGVQNNNARRQVICAMDPSLDDVLFHPGGLWNITPGFREYLTGLTRGSIANKPVVTFDADAPTVDSTANESDSHEIDDENEKLRSDGSLPKLIHVRQPQQSGAASSQERGPARSEMRDAKNSSSATHTNTSSARNHQQQEPSPSTIQYDKILQRTACAATFCFFLHLHKSPSTRKTWKSTIHFFASCGLLSTAVSAGVASLLTSNADNSVIASVCTKAIRGMSLLPNAKLMESWNTIRDTIKRNRQLQMALAFSVFYGLKRRAALNGGAGRRR</sequence>
<evidence type="ECO:0000256" key="2">
    <source>
        <dbReference type="SAM" id="Phobius"/>
    </source>
</evidence>
<keyword evidence="2" id="KW-0812">Transmembrane</keyword>
<feature type="transmembrane region" description="Helical" evidence="2">
    <location>
        <begin position="31"/>
        <end position="52"/>
    </location>
</feature>
<evidence type="ECO:0000313" key="4">
    <source>
        <dbReference type="Proteomes" id="UP001530400"/>
    </source>
</evidence>
<accession>A0ABD3NU63</accession>
<keyword evidence="4" id="KW-1185">Reference proteome</keyword>
<feature type="region of interest" description="Disordered" evidence="1">
    <location>
        <begin position="284"/>
        <end position="367"/>
    </location>
</feature>
<dbReference type="AlphaFoldDB" id="A0ABD3NU63"/>
<protein>
    <submittedName>
        <fullName evidence="3">Uncharacterized protein</fullName>
    </submittedName>
</protein>
<dbReference type="Proteomes" id="UP001530400">
    <property type="component" value="Unassembled WGS sequence"/>
</dbReference>
<keyword evidence="2" id="KW-1133">Transmembrane helix</keyword>
<feature type="compositionally biased region" description="Polar residues" evidence="1">
    <location>
        <begin position="320"/>
        <end position="331"/>
    </location>
</feature>
<gene>
    <name evidence="3" type="ORF">ACHAWO_006455</name>
</gene>
<name>A0ABD3NU63_9STRA</name>
<feature type="compositionally biased region" description="Basic and acidic residues" evidence="1">
    <location>
        <begin position="333"/>
        <end position="343"/>
    </location>
</feature>
<feature type="transmembrane region" description="Helical" evidence="2">
    <location>
        <begin position="102"/>
        <end position="125"/>
    </location>
</feature>